<dbReference type="PANTHER" id="PTHR31161">
    <property type="entry name" value="PROTEIN GRAVITROPIC IN THE LIGHT 1"/>
    <property type="match status" value="1"/>
</dbReference>
<sequence>MLQYADDLGGFEASKSFTSLLFWLMHDEHWDMAAAVRSIEASSATAESYILRKMFQGFDHESFCMDNNLSSLLNLTRSPMDPCDGGVTVW</sequence>
<dbReference type="EMBL" id="OY731405">
    <property type="protein sequence ID" value="CAJ1971562.1"/>
    <property type="molecule type" value="Genomic_DNA"/>
</dbReference>
<organism evidence="1 2">
    <name type="scientific">Sphenostylis stenocarpa</name>
    <dbReference type="NCBI Taxonomy" id="92480"/>
    <lineage>
        <taxon>Eukaryota</taxon>
        <taxon>Viridiplantae</taxon>
        <taxon>Streptophyta</taxon>
        <taxon>Embryophyta</taxon>
        <taxon>Tracheophyta</taxon>
        <taxon>Spermatophyta</taxon>
        <taxon>Magnoliopsida</taxon>
        <taxon>eudicotyledons</taxon>
        <taxon>Gunneridae</taxon>
        <taxon>Pentapetalae</taxon>
        <taxon>rosids</taxon>
        <taxon>fabids</taxon>
        <taxon>Fabales</taxon>
        <taxon>Fabaceae</taxon>
        <taxon>Papilionoideae</taxon>
        <taxon>50 kb inversion clade</taxon>
        <taxon>NPAAA clade</taxon>
        <taxon>indigoferoid/millettioid clade</taxon>
        <taxon>Phaseoleae</taxon>
        <taxon>Sphenostylis</taxon>
    </lineage>
</organism>
<protein>
    <submittedName>
        <fullName evidence="1">Uncharacterized protein</fullName>
    </submittedName>
</protein>
<proteinExistence type="predicted"/>
<dbReference type="Gramene" id="rna-AYBTSS11_LOCUS23563">
    <property type="protein sequence ID" value="CAJ1971562.1"/>
    <property type="gene ID" value="gene-AYBTSS11_LOCUS23563"/>
</dbReference>
<evidence type="ECO:0000313" key="1">
    <source>
        <dbReference type="EMBL" id="CAJ1971562.1"/>
    </source>
</evidence>
<gene>
    <name evidence="1" type="ORF">AYBTSS11_LOCUS23563</name>
</gene>
<dbReference type="GO" id="GO:0009639">
    <property type="term" value="P:response to red or far red light"/>
    <property type="evidence" value="ECO:0007669"/>
    <property type="project" value="InterPro"/>
</dbReference>
<reference evidence="1" key="1">
    <citation type="submission" date="2023-10" db="EMBL/GenBank/DDBJ databases">
        <authorList>
            <person name="Domelevo Entfellner J.-B."/>
        </authorList>
    </citation>
    <scope>NUCLEOTIDE SEQUENCE</scope>
</reference>
<dbReference type="GO" id="GO:0009959">
    <property type="term" value="P:negative gravitropism"/>
    <property type="evidence" value="ECO:0007669"/>
    <property type="project" value="InterPro"/>
</dbReference>
<keyword evidence="2" id="KW-1185">Reference proteome</keyword>
<name>A0AA86SS34_9FABA</name>
<dbReference type="InterPro" id="IPR040225">
    <property type="entry name" value="GIL1-like"/>
</dbReference>
<accession>A0AA86SS34</accession>
<evidence type="ECO:0000313" key="2">
    <source>
        <dbReference type="Proteomes" id="UP001189624"/>
    </source>
</evidence>
<dbReference type="AlphaFoldDB" id="A0AA86SS34"/>
<dbReference type="Proteomes" id="UP001189624">
    <property type="component" value="Chromosome 8"/>
</dbReference>